<keyword evidence="1" id="KW-0472">Membrane</keyword>
<comment type="caution">
    <text evidence="2">The sequence shown here is derived from an EMBL/GenBank/DDBJ whole genome shotgun (WGS) entry which is preliminary data.</text>
</comment>
<protein>
    <submittedName>
        <fullName evidence="2">AzlD domain-containing protein</fullName>
    </submittedName>
</protein>
<accession>A0A9D9ICT3</accession>
<evidence type="ECO:0000256" key="1">
    <source>
        <dbReference type="SAM" id="Phobius"/>
    </source>
</evidence>
<name>A0A9D9ICT3_9SPIO</name>
<dbReference type="Proteomes" id="UP000810292">
    <property type="component" value="Unassembled WGS sequence"/>
</dbReference>
<sequence>MNKLVLIFSCAAATLLPRIIPYFASQYLAKLPRFIRKCMLLLPVAALGALIFPLALTDFDAEWVAGLAGVVSAFLVSYFKGPMIVAIIVALFMTTGVLMIL</sequence>
<gene>
    <name evidence="2" type="ORF">IAA72_05300</name>
</gene>
<organism evidence="2 3">
    <name type="scientific">Candidatus Ornithospirochaeta stercoravium</name>
    <dbReference type="NCBI Taxonomy" id="2840897"/>
    <lineage>
        <taxon>Bacteria</taxon>
        <taxon>Pseudomonadati</taxon>
        <taxon>Spirochaetota</taxon>
        <taxon>Spirochaetia</taxon>
        <taxon>Spirochaetales</taxon>
        <taxon>Spirochaetaceae</taxon>
        <taxon>Spirochaetaceae incertae sedis</taxon>
        <taxon>Candidatus Ornithospirochaeta</taxon>
    </lineage>
</organism>
<reference evidence="2" key="1">
    <citation type="submission" date="2020-10" db="EMBL/GenBank/DDBJ databases">
        <authorList>
            <person name="Gilroy R."/>
        </authorList>
    </citation>
    <scope>NUCLEOTIDE SEQUENCE</scope>
    <source>
        <strain evidence="2">14700</strain>
    </source>
</reference>
<feature type="transmembrane region" description="Helical" evidence="1">
    <location>
        <begin position="40"/>
        <end position="57"/>
    </location>
</feature>
<dbReference type="EMBL" id="JADIMF010000082">
    <property type="protein sequence ID" value="MBO8469181.1"/>
    <property type="molecule type" value="Genomic_DNA"/>
</dbReference>
<proteinExistence type="predicted"/>
<dbReference type="Pfam" id="PF05437">
    <property type="entry name" value="AzlD"/>
    <property type="match status" value="1"/>
</dbReference>
<dbReference type="AlphaFoldDB" id="A0A9D9ICT3"/>
<keyword evidence="1" id="KW-0812">Transmembrane</keyword>
<evidence type="ECO:0000313" key="2">
    <source>
        <dbReference type="EMBL" id="MBO8469181.1"/>
    </source>
</evidence>
<keyword evidence="1" id="KW-1133">Transmembrane helix</keyword>
<feature type="transmembrane region" description="Helical" evidence="1">
    <location>
        <begin position="6"/>
        <end position="28"/>
    </location>
</feature>
<reference evidence="2" key="2">
    <citation type="journal article" date="2021" name="PeerJ">
        <title>Extensive microbial diversity within the chicken gut microbiome revealed by metagenomics and culture.</title>
        <authorList>
            <person name="Gilroy R."/>
            <person name="Ravi A."/>
            <person name="Getino M."/>
            <person name="Pursley I."/>
            <person name="Horton D.L."/>
            <person name="Alikhan N.F."/>
            <person name="Baker D."/>
            <person name="Gharbi K."/>
            <person name="Hall N."/>
            <person name="Watson M."/>
            <person name="Adriaenssens E.M."/>
            <person name="Foster-Nyarko E."/>
            <person name="Jarju S."/>
            <person name="Secka A."/>
            <person name="Antonio M."/>
            <person name="Oren A."/>
            <person name="Chaudhuri R.R."/>
            <person name="La Ragione R."/>
            <person name="Hildebrand F."/>
            <person name="Pallen M.J."/>
        </authorList>
    </citation>
    <scope>NUCLEOTIDE SEQUENCE</scope>
    <source>
        <strain evidence="2">14700</strain>
    </source>
</reference>
<dbReference type="InterPro" id="IPR008407">
    <property type="entry name" value="Brnchd-chn_aa_trnsp_AzlD"/>
</dbReference>
<evidence type="ECO:0000313" key="3">
    <source>
        <dbReference type="Proteomes" id="UP000810292"/>
    </source>
</evidence>